<evidence type="ECO:0000256" key="1">
    <source>
        <dbReference type="SAM" id="Phobius"/>
    </source>
</evidence>
<keyword evidence="1" id="KW-0472">Membrane</keyword>
<feature type="transmembrane region" description="Helical" evidence="1">
    <location>
        <begin position="108"/>
        <end position="125"/>
    </location>
</feature>
<keyword evidence="1" id="KW-0812">Transmembrane</keyword>
<evidence type="ECO:0000313" key="2">
    <source>
        <dbReference type="EnsemblMetazoa" id="XP_019856315.1"/>
    </source>
</evidence>
<keyword evidence="3" id="KW-1185">Reference proteome</keyword>
<sequence>MRYIKKRGTASQTFTSVTLKRYKGEDRVMCLFSCGVGATTIGIALVICSYVLPIRSFIRTDIDIENIMFLAGIVLIIGLDSFRKSLVGTALFFGGLLLAYFYMYQVYAFYIGGLVIAAIGLYLLLKARNPWIVGTIKWSLGF</sequence>
<name>A0AAN0JH13_AMPQE</name>
<feature type="transmembrane region" description="Helical" evidence="1">
    <location>
        <begin position="28"/>
        <end position="52"/>
    </location>
</feature>
<accession>A0AAN0JH13</accession>
<dbReference type="KEGG" id="aqu:109584861"/>
<feature type="transmembrane region" description="Helical" evidence="1">
    <location>
        <begin position="86"/>
        <end position="102"/>
    </location>
</feature>
<reference evidence="3" key="1">
    <citation type="journal article" date="2010" name="Nature">
        <title>The Amphimedon queenslandica genome and the evolution of animal complexity.</title>
        <authorList>
            <person name="Srivastava M."/>
            <person name="Simakov O."/>
            <person name="Chapman J."/>
            <person name="Fahey B."/>
            <person name="Gauthier M.E."/>
            <person name="Mitros T."/>
            <person name="Richards G.S."/>
            <person name="Conaco C."/>
            <person name="Dacre M."/>
            <person name="Hellsten U."/>
            <person name="Larroux C."/>
            <person name="Putnam N.H."/>
            <person name="Stanke M."/>
            <person name="Adamska M."/>
            <person name="Darling A."/>
            <person name="Degnan S.M."/>
            <person name="Oakley T.H."/>
            <person name="Plachetzki D.C."/>
            <person name="Zhai Y."/>
            <person name="Adamski M."/>
            <person name="Calcino A."/>
            <person name="Cummins S.F."/>
            <person name="Goodstein D.M."/>
            <person name="Harris C."/>
            <person name="Jackson D.J."/>
            <person name="Leys S.P."/>
            <person name="Shu S."/>
            <person name="Woodcroft B.J."/>
            <person name="Vervoort M."/>
            <person name="Kosik K.S."/>
            <person name="Manning G."/>
            <person name="Degnan B.M."/>
            <person name="Rokhsar D.S."/>
        </authorList>
    </citation>
    <scope>NUCLEOTIDE SEQUENCE [LARGE SCALE GENOMIC DNA]</scope>
</reference>
<keyword evidence="1" id="KW-1133">Transmembrane helix</keyword>
<dbReference type="Proteomes" id="UP000007879">
    <property type="component" value="Unassembled WGS sequence"/>
</dbReference>
<feature type="transmembrane region" description="Helical" evidence="1">
    <location>
        <begin position="64"/>
        <end position="79"/>
    </location>
</feature>
<dbReference type="AlphaFoldDB" id="A0AAN0JH13"/>
<protein>
    <submittedName>
        <fullName evidence="2">Uncharacterized protein</fullName>
    </submittedName>
</protein>
<dbReference type="EnsemblMetazoa" id="XM_020000756.1">
    <property type="protein sequence ID" value="XP_019856315.1"/>
    <property type="gene ID" value="LOC109584861"/>
</dbReference>
<organism evidence="2 3">
    <name type="scientific">Amphimedon queenslandica</name>
    <name type="common">Sponge</name>
    <dbReference type="NCBI Taxonomy" id="400682"/>
    <lineage>
        <taxon>Eukaryota</taxon>
        <taxon>Metazoa</taxon>
        <taxon>Porifera</taxon>
        <taxon>Demospongiae</taxon>
        <taxon>Heteroscleromorpha</taxon>
        <taxon>Haplosclerida</taxon>
        <taxon>Niphatidae</taxon>
        <taxon>Amphimedon</taxon>
    </lineage>
</organism>
<reference evidence="2" key="2">
    <citation type="submission" date="2024-06" db="UniProtKB">
        <authorList>
            <consortium name="EnsemblMetazoa"/>
        </authorList>
    </citation>
    <scope>IDENTIFICATION</scope>
</reference>
<evidence type="ECO:0000313" key="3">
    <source>
        <dbReference type="Proteomes" id="UP000007879"/>
    </source>
</evidence>
<dbReference type="RefSeq" id="XP_019856315.1">
    <property type="nucleotide sequence ID" value="XM_020000756.1"/>
</dbReference>
<dbReference type="GeneID" id="109584861"/>
<proteinExistence type="predicted"/>